<evidence type="ECO:0000313" key="3">
    <source>
        <dbReference type="Proteomes" id="UP001140513"/>
    </source>
</evidence>
<reference evidence="2" key="1">
    <citation type="submission" date="2022-10" db="EMBL/GenBank/DDBJ databases">
        <title>Tapping the CABI collections for fungal endophytes: first genome assemblies for Collariella, Neodidymelliopsis, Ascochyta clinopodiicola, Didymella pomorum, Didymosphaeria variabile, Neocosmospora piperis and Neocucurbitaria cava.</title>
        <authorList>
            <person name="Hill R."/>
        </authorList>
    </citation>
    <scope>NUCLEOTIDE SEQUENCE</scope>
    <source>
        <strain evidence="2">IMI 356815</strain>
    </source>
</reference>
<accession>A0A9W8XT48</accession>
<dbReference type="GeneID" id="80908301"/>
<comment type="caution">
    <text evidence="2">The sequence shown here is derived from an EMBL/GenBank/DDBJ whole genome shotgun (WGS) entry which is preliminary data.</text>
</comment>
<dbReference type="AlphaFoldDB" id="A0A9W8XT48"/>
<gene>
    <name evidence="2" type="ORF">N0V89_004771</name>
</gene>
<organism evidence="2 3">
    <name type="scientific">Didymosphaeria variabile</name>
    <dbReference type="NCBI Taxonomy" id="1932322"/>
    <lineage>
        <taxon>Eukaryota</taxon>
        <taxon>Fungi</taxon>
        <taxon>Dikarya</taxon>
        <taxon>Ascomycota</taxon>
        <taxon>Pezizomycotina</taxon>
        <taxon>Dothideomycetes</taxon>
        <taxon>Pleosporomycetidae</taxon>
        <taxon>Pleosporales</taxon>
        <taxon>Massarineae</taxon>
        <taxon>Didymosphaeriaceae</taxon>
        <taxon>Didymosphaeria</taxon>
    </lineage>
</organism>
<proteinExistence type="predicted"/>
<feature type="compositionally biased region" description="Polar residues" evidence="1">
    <location>
        <begin position="1"/>
        <end position="23"/>
    </location>
</feature>
<dbReference type="RefSeq" id="XP_056073861.1">
    <property type="nucleotide sequence ID" value="XM_056213553.1"/>
</dbReference>
<evidence type="ECO:0000313" key="2">
    <source>
        <dbReference type="EMBL" id="KAJ4356735.1"/>
    </source>
</evidence>
<feature type="region of interest" description="Disordered" evidence="1">
    <location>
        <begin position="1"/>
        <end position="78"/>
    </location>
</feature>
<dbReference type="EMBL" id="JAPEUX010000003">
    <property type="protein sequence ID" value="KAJ4356735.1"/>
    <property type="molecule type" value="Genomic_DNA"/>
</dbReference>
<protein>
    <submittedName>
        <fullName evidence="2">Uncharacterized protein</fullName>
    </submittedName>
</protein>
<name>A0A9W8XT48_9PLEO</name>
<sequence length="78" mass="8344">MPSSKQSTPGSGYDASSESSYKNPNPGRVYTQHKDRMDKNPGPTPHKNAEQAKGIVGRLTAVTVEKEKLRNSRSGGGS</sequence>
<evidence type="ECO:0000256" key="1">
    <source>
        <dbReference type="SAM" id="MobiDB-lite"/>
    </source>
</evidence>
<keyword evidence="3" id="KW-1185">Reference proteome</keyword>
<dbReference type="Proteomes" id="UP001140513">
    <property type="component" value="Unassembled WGS sequence"/>
</dbReference>